<accession>A0ABT8YD01</accession>
<sequence>MDTAPWSHGSAEADSQDRPVFLQDWWVDAACRNVCSTVDINAGSAESCEGWLRYIIYRNKIGLRLGVSPFWTHLGGPVLRSGLSSDRQRHTIRHLVSELPSDVSMRFVCDSNSDYAAIVRDEFMAAGFSLTLLPTYLNQPGDSDILSRMKSRHRAQIRAAANEMTIQDIHPDHFIRFYRHNLPSRSHSPLVAAHQLLSEGIARGQAHAIVAINMREPCSEGMPDAAIACVWDRNRYYYWLSTRRRPSTTNASKPNPEATKLLILAAVDRAAMMGLEFDADSPETAGGRALFAQILRFRRIEHRLVFTRHTLLNKAYNQVTRRIKETVKSAFPRARVHVPIFGEIER</sequence>
<dbReference type="EMBL" id="JAUOTP010000009">
    <property type="protein sequence ID" value="MDO6416241.1"/>
    <property type="molecule type" value="Genomic_DNA"/>
</dbReference>
<comment type="caution">
    <text evidence="1">The sequence shown here is derived from an EMBL/GenBank/DDBJ whole genome shotgun (WGS) entry which is preliminary data.</text>
</comment>
<dbReference type="Proteomes" id="UP001169764">
    <property type="component" value="Unassembled WGS sequence"/>
</dbReference>
<proteinExistence type="predicted"/>
<reference evidence="1" key="1">
    <citation type="submission" date="2023-07" db="EMBL/GenBank/DDBJ databases">
        <authorList>
            <person name="Kim M."/>
        </authorList>
    </citation>
    <scope>NUCLEOTIDE SEQUENCE</scope>
    <source>
        <strain evidence="1">BIUV-7</strain>
    </source>
</reference>
<name>A0ABT8YD01_9SPHN</name>
<evidence type="ECO:0000313" key="2">
    <source>
        <dbReference type="Proteomes" id="UP001169764"/>
    </source>
</evidence>
<protein>
    <recommendedName>
        <fullName evidence="3">BioF2-like acetyltransferase domain-containing protein</fullName>
    </recommendedName>
</protein>
<keyword evidence="2" id="KW-1185">Reference proteome</keyword>
<gene>
    <name evidence="1" type="ORF">Q4F19_17780</name>
</gene>
<organism evidence="1 2">
    <name type="scientific">Sphingomonas natans</name>
    <dbReference type="NCBI Taxonomy" id="3063330"/>
    <lineage>
        <taxon>Bacteria</taxon>
        <taxon>Pseudomonadati</taxon>
        <taxon>Pseudomonadota</taxon>
        <taxon>Alphaproteobacteria</taxon>
        <taxon>Sphingomonadales</taxon>
        <taxon>Sphingomonadaceae</taxon>
        <taxon>Sphingomonas</taxon>
    </lineage>
</organism>
<evidence type="ECO:0008006" key="3">
    <source>
        <dbReference type="Google" id="ProtNLM"/>
    </source>
</evidence>
<evidence type="ECO:0000313" key="1">
    <source>
        <dbReference type="EMBL" id="MDO6416241.1"/>
    </source>
</evidence>